<evidence type="ECO:0000313" key="2">
    <source>
        <dbReference type="Proteomes" id="UP000198675"/>
    </source>
</evidence>
<dbReference type="EMBL" id="LT629797">
    <property type="protein sequence ID" value="SDV03470.1"/>
    <property type="molecule type" value="Genomic_DNA"/>
</dbReference>
<organism evidence="1 2">
    <name type="scientific">Pseudomonas sihuiensis</name>
    <dbReference type="NCBI Taxonomy" id="1274359"/>
    <lineage>
        <taxon>Bacteria</taxon>
        <taxon>Pseudomonadati</taxon>
        <taxon>Pseudomonadota</taxon>
        <taxon>Gammaproteobacteria</taxon>
        <taxon>Pseudomonadales</taxon>
        <taxon>Pseudomonadaceae</taxon>
        <taxon>Pseudomonas</taxon>
    </lineage>
</organism>
<dbReference type="RefSeq" id="WP_012017842.1">
    <property type="nucleotide sequence ID" value="NZ_LT629797.1"/>
</dbReference>
<proteinExistence type="predicted"/>
<keyword evidence="2" id="KW-1185">Reference proteome</keyword>
<evidence type="ECO:0008006" key="3">
    <source>
        <dbReference type="Google" id="ProtNLM"/>
    </source>
</evidence>
<evidence type="ECO:0000313" key="1">
    <source>
        <dbReference type="EMBL" id="SDV03470.1"/>
    </source>
</evidence>
<name>A0A1H2NDI0_9PSED</name>
<dbReference type="GeneID" id="300080507"/>
<sequence length="261" mass="28654">MIWQTLYQSADGCVSWQGNCAQAGDLFNGFLQGPVSARLNDSEGSIALSQHLRGLSLTGMGQDALQAVLDAELPETRDWAAGEALAEVVLQEQHDVVLPWNNERDKRNPFASLPGADIVGFQRDGESHRLALGEVKCSSEDKWPPQVMTGRSGMIHQLETLAGNLGTLCQLLKWLLPRVKNTEYQAAFDSACRRYFESGNRDLALFGVLIRDQAASEMDLKNRGKALVKSVHAPTRCHLLALYLPWPIEQLPAVITQGCGT</sequence>
<gene>
    <name evidence="1" type="ORF">SAMN05216363_5166</name>
</gene>
<dbReference type="Proteomes" id="UP000198675">
    <property type="component" value="Chromosome I"/>
</dbReference>
<accession>A0A1H2NDI0</accession>
<protein>
    <recommendedName>
        <fullName evidence="3">Anti-bacteriophage protein A/HamA C-terminal domain-containing protein</fullName>
    </recommendedName>
</protein>
<reference evidence="2" key="1">
    <citation type="submission" date="2016-10" db="EMBL/GenBank/DDBJ databases">
        <authorList>
            <person name="Varghese N."/>
            <person name="Submissions S."/>
        </authorList>
    </citation>
    <scope>NUCLEOTIDE SEQUENCE [LARGE SCALE GENOMIC DNA]</scope>
    <source>
        <strain evidence="2">KCTC 32246</strain>
    </source>
</reference>
<dbReference type="AlphaFoldDB" id="A0A1H2NDI0"/>